<reference evidence="3 4" key="1">
    <citation type="submission" date="2023-11" db="EMBL/GenBank/DDBJ databases">
        <title>Halocaridina rubra genome assembly.</title>
        <authorList>
            <person name="Smith C."/>
        </authorList>
    </citation>
    <scope>NUCLEOTIDE SEQUENCE [LARGE SCALE GENOMIC DNA]</scope>
    <source>
        <strain evidence="3">EP-1</strain>
        <tissue evidence="3">Whole</tissue>
    </source>
</reference>
<feature type="region of interest" description="Disordered" evidence="2">
    <location>
        <begin position="248"/>
        <end position="320"/>
    </location>
</feature>
<proteinExistence type="predicted"/>
<feature type="coiled-coil region" evidence="1">
    <location>
        <begin position="385"/>
        <end position="525"/>
    </location>
</feature>
<organism evidence="3 4">
    <name type="scientific">Halocaridina rubra</name>
    <name type="common">Hawaiian red shrimp</name>
    <dbReference type="NCBI Taxonomy" id="373956"/>
    <lineage>
        <taxon>Eukaryota</taxon>
        <taxon>Metazoa</taxon>
        <taxon>Ecdysozoa</taxon>
        <taxon>Arthropoda</taxon>
        <taxon>Crustacea</taxon>
        <taxon>Multicrustacea</taxon>
        <taxon>Malacostraca</taxon>
        <taxon>Eumalacostraca</taxon>
        <taxon>Eucarida</taxon>
        <taxon>Decapoda</taxon>
        <taxon>Pleocyemata</taxon>
        <taxon>Caridea</taxon>
        <taxon>Atyoidea</taxon>
        <taxon>Atyidae</taxon>
        <taxon>Halocaridina</taxon>
    </lineage>
</organism>
<feature type="coiled-coil region" evidence="1">
    <location>
        <begin position="170"/>
        <end position="232"/>
    </location>
</feature>
<protein>
    <submittedName>
        <fullName evidence="3">Uncharacterized protein</fullName>
    </submittedName>
</protein>
<evidence type="ECO:0000256" key="1">
    <source>
        <dbReference type="SAM" id="Coils"/>
    </source>
</evidence>
<comment type="caution">
    <text evidence="3">The sequence shown here is derived from an EMBL/GenBank/DDBJ whole genome shotgun (WGS) entry which is preliminary data.</text>
</comment>
<gene>
    <name evidence="3" type="ORF">SK128_012109</name>
</gene>
<sequence length="529" mass="61056">MEEDDSVSEDEWTSVKRRFAVEGLEWDTLESHNCTLHVWRMLVDAEANLKAARHVSDKLRRQHDEEKIELEEYTEHLRLKCEERVKELDDEVKVLKEDLEALLVGTQAVTAMLLKEGLHDVAQSSLGEQIAYLLVERSKLTEELNTARTKPSSDHEKELTSQLIKVSTDFELLKRTHQEAESQLTEMRDRVSLLEKASRQLEVDNETLAYKLSEALAEIEDNEGQLRRYNRNPSLKHCDSINFRSHDDYGPPSLRSLPLSEGSLTRGDSYRRSLRRRESPRNSGRKKKNEPLKAERGKSPRSSSRRRHSSRSGSLGKEIGENREDMIPLDVCDTSLPLSGRNHDKCETQSNSSHIYTSPSHQKLHSLLDGQILNSRNQLTKLDEVKQLQDEINNIKKDLVVAGDRYEFIVRKYELYKIRSKSKVTCLRSKHVSDVEAFKKKNDQLEAQLSLQEDKLRAEEALRKQVEESLSAVRTERQDMAVRVRNSVRQVQDHENEIKLLREKISLIQDANNQLNEKLQELSITAIVG</sequence>
<evidence type="ECO:0000256" key="2">
    <source>
        <dbReference type="SAM" id="MobiDB-lite"/>
    </source>
</evidence>
<feature type="compositionally biased region" description="Basic and acidic residues" evidence="2">
    <location>
        <begin position="289"/>
        <end position="298"/>
    </location>
</feature>
<evidence type="ECO:0000313" key="4">
    <source>
        <dbReference type="Proteomes" id="UP001381693"/>
    </source>
</evidence>
<feature type="compositionally biased region" description="Basic and acidic residues" evidence="2">
    <location>
        <begin position="268"/>
        <end position="280"/>
    </location>
</feature>
<dbReference type="PANTHER" id="PTHR34479:SF1">
    <property type="entry name" value="COILED-COIL DOMAIN-CONTAINING PROTEIN 30"/>
    <property type="match status" value="1"/>
</dbReference>
<accession>A0AAN9A497</accession>
<dbReference type="AlphaFoldDB" id="A0AAN9A497"/>
<dbReference type="EMBL" id="JAXCGZ010017072">
    <property type="protein sequence ID" value="KAK7068947.1"/>
    <property type="molecule type" value="Genomic_DNA"/>
</dbReference>
<dbReference type="Proteomes" id="UP001381693">
    <property type="component" value="Unassembled WGS sequence"/>
</dbReference>
<keyword evidence="4" id="KW-1185">Reference proteome</keyword>
<dbReference type="InterPro" id="IPR052825">
    <property type="entry name" value="CCD-Prefoldin_beta-like"/>
</dbReference>
<dbReference type="PANTHER" id="PTHR34479">
    <property type="entry name" value="COILED-COIL DOMAIN-CONTAINING PROTEIN 30"/>
    <property type="match status" value="1"/>
</dbReference>
<keyword evidence="1" id="KW-0175">Coiled coil</keyword>
<evidence type="ECO:0000313" key="3">
    <source>
        <dbReference type="EMBL" id="KAK7068947.1"/>
    </source>
</evidence>
<feature type="coiled-coil region" evidence="1">
    <location>
        <begin position="42"/>
        <end position="105"/>
    </location>
</feature>
<name>A0AAN9A497_HALRR</name>